<proteinExistence type="predicted"/>
<dbReference type="InterPro" id="IPR036890">
    <property type="entry name" value="HATPase_C_sf"/>
</dbReference>
<evidence type="ECO:0000256" key="10">
    <source>
        <dbReference type="ARBA" id="ARBA00022989"/>
    </source>
</evidence>
<dbReference type="PROSITE" id="PS50112">
    <property type="entry name" value="PAS"/>
    <property type="match status" value="1"/>
</dbReference>
<keyword evidence="4" id="KW-0597">Phosphoprotein</keyword>
<dbReference type="GO" id="GO:0007234">
    <property type="term" value="P:osmosensory signaling via phosphorelay pathway"/>
    <property type="evidence" value="ECO:0007669"/>
    <property type="project" value="TreeGrafter"/>
</dbReference>
<comment type="subcellular location">
    <subcellularLocation>
        <location evidence="2">Membrane</location>
        <topology evidence="2">Multi-pass membrane protein</topology>
    </subcellularLocation>
</comment>
<dbReference type="GO" id="GO:0030295">
    <property type="term" value="F:protein kinase activator activity"/>
    <property type="evidence" value="ECO:0007669"/>
    <property type="project" value="TreeGrafter"/>
</dbReference>
<keyword evidence="11" id="KW-0902">Two-component regulatory system</keyword>
<dbReference type="Gene3D" id="3.30.450.20">
    <property type="entry name" value="PAS domain"/>
    <property type="match status" value="1"/>
</dbReference>
<dbReference type="GO" id="GO:0000156">
    <property type="term" value="F:phosphorelay response regulator activity"/>
    <property type="evidence" value="ECO:0007669"/>
    <property type="project" value="TreeGrafter"/>
</dbReference>
<feature type="transmembrane region" description="Helical" evidence="13">
    <location>
        <begin position="142"/>
        <end position="161"/>
    </location>
</feature>
<keyword evidence="6 13" id="KW-0812">Transmembrane</keyword>
<dbReference type="InterPro" id="IPR003660">
    <property type="entry name" value="HAMP_dom"/>
</dbReference>
<dbReference type="HOGENOM" id="CLU_470776_0_0_5"/>
<evidence type="ECO:0000259" key="14">
    <source>
        <dbReference type="PROSITE" id="PS50109"/>
    </source>
</evidence>
<dbReference type="GO" id="GO:0000155">
    <property type="term" value="F:phosphorelay sensor kinase activity"/>
    <property type="evidence" value="ECO:0007669"/>
    <property type="project" value="InterPro"/>
</dbReference>
<name>E0TBW4_PARBH</name>
<protein>
    <recommendedName>
        <fullName evidence="3">histidine kinase</fullName>
        <ecNumber evidence="3">2.7.13.3</ecNumber>
    </recommendedName>
</protein>
<dbReference type="SUPFAM" id="SSF55785">
    <property type="entry name" value="PYP-like sensor domain (PAS domain)"/>
    <property type="match status" value="1"/>
</dbReference>
<dbReference type="KEGG" id="pbr:PB2503_01892"/>
<evidence type="ECO:0000256" key="5">
    <source>
        <dbReference type="ARBA" id="ARBA00022679"/>
    </source>
</evidence>
<dbReference type="InterPro" id="IPR050351">
    <property type="entry name" value="BphY/WalK/GraS-like"/>
</dbReference>
<evidence type="ECO:0000256" key="8">
    <source>
        <dbReference type="ARBA" id="ARBA00022777"/>
    </source>
</evidence>
<dbReference type="SMART" id="SM00304">
    <property type="entry name" value="HAMP"/>
    <property type="match status" value="1"/>
</dbReference>
<accession>E0TBW4</accession>
<dbReference type="EC" id="2.7.13.3" evidence="3"/>
<keyword evidence="9" id="KW-0067">ATP-binding</keyword>
<feature type="domain" description="PAS" evidence="15">
    <location>
        <begin position="224"/>
        <end position="259"/>
    </location>
</feature>
<dbReference type="InterPro" id="IPR036097">
    <property type="entry name" value="HisK_dim/P_sf"/>
</dbReference>
<evidence type="ECO:0000256" key="4">
    <source>
        <dbReference type="ARBA" id="ARBA00022553"/>
    </source>
</evidence>
<dbReference type="PROSITE" id="PS50109">
    <property type="entry name" value="HIS_KIN"/>
    <property type="match status" value="1"/>
</dbReference>
<evidence type="ECO:0000256" key="7">
    <source>
        <dbReference type="ARBA" id="ARBA00022741"/>
    </source>
</evidence>
<sequence length="579" mass="63126">MHAGFGLMTLLTVSYAVWSIHALDRSSRIVRQTYDHSLMAINYARAAEANTARFLLSDRHDDEMLMTVVSDLAIVVDRSEGPSRDEASAIRDTIAGWREGNTPDNAADWSEQAFDLLTELLAADSFIEREKAIAAADRSTRLAMIGMVLVALLSLLLAAGLNRLIVTPLKALEVAARKIAAGAYDSSLPKVVGIELIALVTSMRVMQRKIARRIAEELEGRQRAETRLEAIIREAADAILILDKAGRIQMVNDAAQALLPEASMGRGERLTDLLAATSIDPNIILTLNEGGETRLPNGVWVNAAAPHTNDEGRILVWSDITAIKAREEDLSAANEAKTRFMAVTTHELRTPLNAVIGFSQLMRDEAFGPLGDESYQQFAREIFEAGNTLLGLVDDILRFSDAQNTDYYADLELVAPAPLFHALCEGVRYDEHYTSLTLETIIDDTLQEIRAKPSHLTSALRHLLINAGQFSDEGGLVSFIAKDCGDTVVVTIKDRGKGMSAEALERALELFGQADNSRTRHHEGMGLGLPLARTIVLSHRGTFDIESLAGEGTTITIILPYAEGEMAEDTPLTRSLASA</sequence>
<evidence type="ECO:0000256" key="11">
    <source>
        <dbReference type="ARBA" id="ARBA00023012"/>
    </source>
</evidence>
<keyword evidence="8" id="KW-0418">Kinase</keyword>
<keyword evidence="12 13" id="KW-0472">Membrane</keyword>
<dbReference type="EMBL" id="CP002156">
    <property type="protein sequence ID" value="ADM08457.1"/>
    <property type="molecule type" value="Genomic_DNA"/>
</dbReference>
<reference evidence="17 18" key="2">
    <citation type="journal article" date="2011" name="J. Bacteriol.">
        <title>Complete genome sequence of strain HTCC2503T of Parvularcula bermudensis, the type species of the order "Parvularculales" in the class Alphaproteobacteria.</title>
        <authorList>
            <person name="Oh H.M."/>
            <person name="Kang I."/>
            <person name="Vergin K.L."/>
            <person name="Kang D."/>
            <person name="Rhee K.H."/>
            <person name="Giovannoni S.J."/>
            <person name="Cho J.C."/>
        </authorList>
    </citation>
    <scope>NUCLEOTIDE SEQUENCE [LARGE SCALE GENOMIC DNA]</scope>
    <source>
        <strain evidence="18">ATCC BAA-594 / HTCC2503 / KCTC 12087</strain>
    </source>
</reference>
<dbReference type="InterPro" id="IPR005467">
    <property type="entry name" value="His_kinase_dom"/>
</dbReference>
<dbReference type="Pfam" id="PF00512">
    <property type="entry name" value="HisKA"/>
    <property type="match status" value="1"/>
</dbReference>
<dbReference type="SMART" id="SM00091">
    <property type="entry name" value="PAS"/>
    <property type="match status" value="1"/>
</dbReference>
<keyword evidence="5" id="KW-0808">Transferase</keyword>
<evidence type="ECO:0000313" key="18">
    <source>
        <dbReference type="Proteomes" id="UP000001302"/>
    </source>
</evidence>
<keyword evidence="18" id="KW-1185">Reference proteome</keyword>
<dbReference type="eggNOG" id="COG5002">
    <property type="taxonomic scope" value="Bacteria"/>
</dbReference>
<dbReference type="PANTHER" id="PTHR42878:SF7">
    <property type="entry name" value="SENSOR HISTIDINE KINASE GLRK"/>
    <property type="match status" value="1"/>
</dbReference>
<feature type="domain" description="Histidine kinase" evidence="14">
    <location>
        <begin position="343"/>
        <end position="563"/>
    </location>
</feature>
<dbReference type="InterPro" id="IPR004358">
    <property type="entry name" value="Sig_transdc_His_kin-like_C"/>
</dbReference>
<dbReference type="STRING" id="314260.PB2503_01892"/>
<evidence type="ECO:0000256" key="13">
    <source>
        <dbReference type="SAM" id="Phobius"/>
    </source>
</evidence>
<evidence type="ECO:0000256" key="12">
    <source>
        <dbReference type="ARBA" id="ARBA00023136"/>
    </source>
</evidence>
<evidence type="ECO:0000256" key="3">
    <source>
        <dbReference type="ARBA" id="ARBA00012438"/>
    </source>
</evidence>
<dbReference type="Pfam" id="PF13188">
    <property type="entry name" value="PAS_8"/>
    <property type="match status" value="1"/>
</dbReference>
<dbReference type="Pfam" id="PF02518">
    <property type="entry name" value="HATPase_c"/>
    <property type="match status" value="1"/>
</dbReference>
<reference evidence="18" key="1">
    <citation type="submission" date="2010-08" db="EMBL/GenBank/DDBJ databases">
        <title>Genome sequence of Parvularcula bermudensis HTCC2503.</title>
        <authorList>
            <person name="Kang D.-M."/>
            <person name="Oh H.-M."/>
            <person name="Cho J.-C."/>
        </authorList>
    </citation>
    <scope>NUCLEOTIDE SEQUENCE [LARGE SCALE GENOMIC DNA]</scope>
    <source>
        <strain evidence="18">ATCC BAA-594 / HTCC2503 / KCTC 12087</strain>
    </source>
</reference>
<dbReference type="InterPro" id="IPR000014">
    <property type="entry name" value="PAS"/>
</dbReference>
<dbReference type="SUPFAM" id="SSF55874">
    <property type="entry name" value="ATPase domain of HSP90 chaperone/DNA topoisomerase II/histidine kinase"/>
    <property type="match status" value="1"/>
</dbReference>
<keyword evidence="7" id="KW-0547">Nucleotide-binding</keyword>
<dbReference type="AlphaFoldDB" id="E0TBW4"/>
<evidence type="ECO:0000256" key="9">
    <source>
        <dbReference type="ARBA" id="ARBA00022840"/>
    </source>
</evidence>
<dbReference type="PRINTS" id="PR00344">
    <property type="entry name" value="BCTRLSENSOR"/>
</dbReference>
<dbReference type="Gene3D" id="6.10.340.10">
    <property type="match status" value="1"/>
</dbReference>
<evidence type="ECO:0000259" key="16">
    <source>
        <dbReference type="PROSITE" id="PS50885"/>
    </source>
</evidence>
<dbReference type="InterPro" id="IPR003661">
    <property type="entry name" value="HisK_dim/P_dom"/>
</dbReference>
<dbReference type="SUPFAM" id="SSF47384">
    <property type="entry name" value="Homodimeric domain of signal transducing histidine kinase"/>
    <property type="match status" value="1"/>
</dbReference>
<organism evidence="17 18">
    <name type="scientific">Parvularcula bermudensis (strain ATCC BAA-594 / HTCC2503 / KCTC 12087)</name>
    <dbReference type="NCBI Taxonomy" id="314260"/>
    <lineage>
        <taxon>Bacteria</taxon>
        <taxon>Pseudomonadati</taxon>
        <taxon>Pseudomonadota</taxon>
        <taxon>Alphaproteobacteria</taxon>
        <taxon>Parvularculales</taxon>
        <taxon>Parvularculaceae</taxon>
        <taxon>Parvularcula</taxon>
    </lineage>
</organism>
<evidence type="ECO:0000256" key="6">
    <source>
        <dbReference type="ARBA" id="ARBA00022692"/>
    </source>
</evidence>
<dbReference type="SMART" id="SM00387">
    <property type="entry name" value="HATPase_c"/>
    <property type="match status" value="1"/>
</dbReference>
<evidence type="ECO:0000256" key="1">
    <source>
        <dbReference type="ARBA" id="ARBA00000085"/>
    </source>
</evidence>
<feature type="domain" description="HAMP" evidence="16">
    <location>
        <begin position="163"/>
        <end position="215"/>
    </location>
</feature>
<dbReference type="Gene3D" id="1.10.287.130">
    <property type="match status" value="1"/>
</dbReference>
<comment type="catalytic activity">
    <reaction evidence="1">
        <text>ATP + protein L-histidine = ADP + protein N-phospho-L-histidine.</text>
        <dbReference type="EC" id="2.7.13.3"/>
    </reaction>
</comment>
<dbReference type="InterPro" id="IPR003594">
    <property type="entry name" value="HATPase_dom"/>
</dbReference>
<keyword evidence="10 13" id="KW-1133">Transmembrane helix</keyword>
<dbReference type="CDD" id="cd00082">
    <property type="entry name" value="HisKA"/>
    <property type="match status" value="1"/>
</dbReference>
<gene>
    <name evidence="17" type="ordered locus">PB2503_01892</name>
</gene>
<dbReference type="Proteomes" id="UP000001302">
    <property type="component" value="Chromosome"/>
</dbReference>
<dbReference type="GO" id="GO:0016020">
    <property type="term" value="C:membrane"/>
    <property type="evidence" value="ECO:0007669"/>
    <property type="project" value="UniProtKB-SubCell"/>
</dbReference>
<evidence type="ECO:0000256" key="2">
    <source>
        <dbReference type="ARBA" id="ARBA00004141"/>
    </source>
</evidence>
<evidence type="ECO:0000259" key="15">
    <source>
        <dbReference type="PROSITE" id="PS50112"/>
    </source>
</evidence>
<dbReference type="Gene3D" id="3.30.565.10">
    <property type="entry name" value="Histidine kinase-like ATPase, C-terminal domain"/>
    <property type="match status" value="1"/>
</dbReference>
<dbReference type="GO" id="GO:0005524">
    <property type="term" value="F:ATP binding"/>
    <property type="evidence" value="ECO:0007669"/>
    <property type="project" value="UniProtKB-KW"/>
</dbReference>
<dbReference type="InterPro" id="IPR035965">
    <property type="entry name" value="PAS-like_dom_sf"/>
</dbReference>
<dbReference type="SMART" id="SM00388">
    <property type="entry name" value="HisKA"/>
    <property type="match status" value="1"/>
</dbReference>
<dbReference type="PROSITE" id="PS50885">
    <property type="entry name" value="HAMP"/>
    <property type="match status" value="1"/>
</dbReference>
<dbReference type="PANTHER" id="PTHR42878">
    <property type="entry name" value="TWO-COMPONENT HISTIDINE KINASE"/>
    <property type="match status" value="1"/>
</dbReference>
<evidence type="ECO:0000313" key="17">
    <source>
        <dbReference type="EMBL" id="ADM08457.1"/>
    </source>
</evidence>